<keyword evidence="2" id="KW-1185">Reference proteome</keyword>
<dbReference type="CDD" id="cd15841">
    <property type="entry name" value="SNARE_Qc"/>
    <property type="match status" value="1"/>
</dbReference>
<dbReference type="AlphaFoldDB" id="A0AAN7EX97"/>
<organism evidence="1 2">
    <name type="scientific">Quercus rubra</name>
    <name type="common">Northern red oak</name>
    <name type="synonym">Quercus borealis</name>
    <dbReference type="NCBI Taxonomy" id="3512"/>
    <lineage>
        <taxon>Eukaryota</taxon>
        <taxon>Viridiplantae</taxon>
        <taxon>Streptophyta</taxon>
        <taxon>Embryophyta</taxon>
        <taxon>Tracheophyta</taxon>
        <taxon>Spermatophyta</taxon>
        <taxon>Magnoliopsida</taxon>
        <taxon>eudicotyledons</taxon>
        <taxon>Gunneridae</taxon>
        <taxon>Pentapetalae</taxon>
        <taxon>rosids</taxon>
        <taxon>fabids</taxon>
        <taxon>Fagales</taxon>
        <taxon>Fagaceae</taxon>
        <taxon>Quercus</taxon>
    </lineage>
</organism>
<dbReference type="Gene3D" id="1.20.5.110">
    <property type="match status" value="1"/>
</dbReference>
<dbReference type="EMBL" id="JAXUIC010000007">
    <property type="protein sequence ID" value="KAK4580984.1"/>
    <property type="molecule type" value="Genomic_DNA"/>
</dbReference>
<comment type="caution">
    <text evidence="1">The sequence shown here is derived from an EMBL/GenBank/DDBJ whole genome shotgun (WGS) entry which is preliminary data.</text>
</comment>
<evidence type="ECO:0000313" key="1">
    <source>
        <dbReference type="EMBL" id="KAK4580984.1"/>
    </source>
</evidence>
<dbReference type="SUPFAM" id="SSF58038">
    <property type="entry name" value="SNARE fusion complex"/>
    <property type="match status" value="1"/>
</dbReference>
<reference evidence="1 2" key="1">
    <citation type="journal article" date="2023" name="G3 (Bethesda)">
        <title>A haplotype-resolved chromosome-scale genome for Quercus rubra L. provides insights into the genetics of adaptive traits for red oak species.</title>
        <authorList>
            <person name="Kapoor B."/>
            <person name="Jenkins J."/>
            <person name="Schmutz J."/>
            <person name="Zhebentyayeva T."/>
            <person name="Kuelheim C."/>
            <person name="Coggeshall M."/>
            <person name="Heim C."/>
            <person name="Lasky J.R."/>
            <person name="Leites L."/>
            <person name="Islam-Faridi N."/>
            <person name="Romero-Severson J."/>
            <person name="DeLeo V.L."/>
            <person name="Lucas S.M."/>
            <person name="Lazic D."/>
            <person name="Gailing O."/>
            <person name="Carlson J."/>
            <person name="Staton M."/>
        </authorList>
    </citation>
    <scope>NUCLEOTIDE SEQUENCE [LARGE SCALE GENOMIC DNA]</scope>
    <source>
        <strain evidence="1">Pseudo-F2</strain>
    </source>
</reference>
<gene>
    <name evidence="1" type="ORF">RGQ29_024586</name>
</gene>
<sequence>MIQRQDRLKNLGSKVNQMAATPNFSSFNNRDSLLGPNIKQGDIISRTNGLKNHGLVGFLWQIMQEQDEDLEKLEETITSTKHIALAVNEKLNLHTRLLVASFTDVFSIFFPFS</sequence>
<evidence type="ECO:0000313" key="2">
    <source>
        <dbReference type="Proteomes" id="UP001324115"/>
    </source>
</evidence>
<dbReference type="Proteomes" id="UP001324115">
    <property type="component" value="Unassembled WGS sequence"/>
</dbReference>
<name>A0AAN7EX97_QUERU</name>
<proteinExistence type="predicted"/>
<accession>A0AAN7EX97</accession>
<protein>
    <submittedName>
        <fullName evidence="1">Uncharacterized protein</fullName>
    </submittedName>
</protein>